<evidence type="ECO:0000256" key="1">
    <source>
        <dbReference type="ARBA" id="ARBA00008894"/>
    </source>
</evidence>
<comment type="caution">
    <text evidence="5">The sequence shown here is derived from an EMBL/GenBank/DDBJ whole genome shotgun (WGS) entry which is preliminary data.</text>
</comment>
<evidence type="ECO:0000256" key="3">
    <source>
        <dbReference type="ARBA" id="ARBA00022821"/>
    </source>
</evidence>
<organism evidence="5 6">
    <name type="scientific">Solanum commersonii</name>
    <name type="common">Commerson's wild potato</name>
    <name type="synonym">Commerson's nightshade</name>
    <dbReference type="NCBI Taxonomy" id="4109"/>
    <lineage>
        <taxon>Eukaryota</taxon>
        <taxon>Viridiplantae</taxon>
        <taxon>Streptophyta</taxon>
        <taxon>Embryophyta</taxon>
        <taxon>Tracheophyta</taxon>
        <taxon>Spermatophyta</taxon>
        <taxon>Magnoliopsida</taxon>
        <taxon>eudicotyledons</taxon>
        <taxon>Gunneridae</taxon>
        <taxon>Pentapetalae</taxon>
        <taxon>asterids</taxon>
        <taxon>lamiids</taxon>
        <taxon>Solanales</taxon>
        <taxon>Solanaceae</taxon>
        <taxon>Solanoideae</taxon>
        <taxon>Solaneae</taxon>
        <taxon>Solanum</taxon>
    </lineage>
</organism>
<dbReference type="InterPro" id="IPR002182">
    <property type="entry name" value="NB-ARC"/>
</dbReference>
<evidence type="ECO:0000313" key="5">
    <source>
        <dbReference type="EMBL" id="KAG5591756.1"/>
    </source>
</evidence>
<sequence>MENPRSGCISNYKLSKRIAKLRKPMAQLLQDPGFISAISQQPQAIRLRSHVERPGDFLCFTSRKPTMDEIMNSLNDEGRSIVRVYGMGGDIAYGLGVRLISSGEQERADDLRNILNENDHGNILLILDDLWVTISLSTIGIPQYSESCKCKTLITTRQMNVCDDLNRRSSQICVRKCIELSYDYLPTDLCKRLFFMCSFFPEDYSIPTETLTRYCMGLDLIPNMESVKEARRDIHQTVHVLKASCLLLDGDKEETVKMRHVIRDISIQIGINQQQPKSVAKAGMALDNWPGDILTRSCGAISLCQIIKSPPTITIKFVKCSNHRYVCYEYAIIQGEKVKT</sequence>
<keyword evidence="6" id="KW-1185">Reference proteome</keyword>
<dbReference type="Proteomes" id="UP000824120">
    <property type="component" value="Chromosome 8"/>
</dbReference>
<dbReference type="PANTHER" id="PTHR33463:SF169">
    <property type="entry name" value="AAA+ ATPASE DOMAIN-CONTAINING PROTEIN"/>
    <property type="match status" value="1"/>
</dbReference>
<protein>
    <recommendedName>
        <fullName evidence="4">NB-ARC domain-containing protein</fullName>
    </recommendedName>
</protein>
<comment type="similarity">
    <text evidence="1">Belongs to the disease resistance NB-LRR family.</text>
</comment>
<dbReference type="AlphaFoldDB" id="A0A9J5XX51"/>
<dbReference type="InterPro" id="IPR036388">
    <property type="entry name" value="WH-like_DNA-bd_sf"/>
</dbReference>
<accession>A0A9J5XX51</accession>
<keyword evidence="3" id="KW-0611">Plant defense</keyword>
<dbReference type="Pfam" id="PF00931">
    <property type="entry name" value="NB-ARC"/>
    <property type="match status" value="1"/>
</dbReference>
<dbReference type="PANTHER" id="PTHR33463">
    <property type="entry name" value="NB-ARC DOMAIN-CONTAINING PROTEIN-RELATED"/>
    <property type="match status" value="1"/>
</dbReference>
<reference evidence="5 6" key="1">
    <citation type="submission" date="2020-09" db="EMBL/GenBank/DDBJ databases">
        <title>De no assembly of potato wild relative species, Solanum commersonii.</title>
        <authorList>
            <person name="Cho K."/>
        </authorList>
    </citation>
    <scope>NUCLEOTIDE SEQUENCE [LARGE SCALE GENOMIC DNA]</scope>
    <source>
        <strain evidence="5">LZ3.2</strain>
        <tissue evidence="5">Leaf</tissue>
    </source>
</reference>
<dbReference type="OrthoDB" id="981334at2759"/>
<name>A0A9J5XX51_SOLCO</name>
<proteinExistence type="inferred from homology"/>
<dbReference type="Gene3D" id="3.40.50.300">
    <property type="entry name" value="P-loop containing nucleotide triphosphate hydrolases"/>
    <property type="match status" value="1"/>
</dbReference>
<dbReference type="InterPro" id="IPR027417">
    <property type="entry name" value="P-loop_NTPase"/>
</dbReference>
<dbReference type="EMBL" id="JACXVP010000008">
    <property type="protein sequence ID" value="KAG5591756.1"/>
    <property type="molecule type" value="Genomic_DNA"/>
</dbReference>
<evidence type="ECO:0000256" key="2">
    <source>
        <dbReference type="ARBA" id="ARBA00022614"/>
    </source>
</evidence>
<feature type="domain" description="NB-ARC" evidence="4">
    <location>
        <begin position="104"/>
        <end position="174"/>
    </location>
</feature>
<dbReference type="GO" id="GO:0043531">
    <property type="term" value="F:ADP binding"/>
    <property type="evidence" value="ECO:0007669"/>
    <property type="project" value="InterPro"/>
</dbReference>
<evidence type="ECO:0000259" key="4">
    <source>
        <dbReference type="Pfam" id="PF00931"/>
    </source>
</evidence>
<evidence type="ECO:0000313" key="6">
    <source>
        <dbReference type="Proteomes" id="UP000824120"/>
    </source>
</evidence>
<dbReference type="SUPFAM" id="SSF52540">
    <property type="entry name" value="P-loop containing nucleoside triphosphate hydrolases"/>
    <property type="match status" value="1"/>
</dbReference>
<keyword evidence="2" id="KW-0433">Leucine-rich repeat</keyword>
<gene>
    <name evidence="5" type="ORF">H5410_042270</name>
</gene>
<dbReference type="Gene3D" id="1.10.10.10">
    <property type="entry name" value="Winged helix-like DNA-binding domain superfamily/Winged helix DNA-binding domain"/>
    <property type="match status" value="1"/>
</dbReference>
<dbReference type="InterPro" id="IPR050905">
    <property type="entry name" value="Plant_NBS-LRR"/>
</dbReference>